<evidence type="ECO:0000313" key="6">
    <source>
        <dbReference type="Proteomes" id="UP000628840"/>
    </source>
</evidence>
<evidence type="ECO:0000313" key="5">
    <source>
        <dbReference type="EMBL" id="GGL43121.1"/>
    </source>
</evidence>
<reference evidence="5 6" key="1">
    <citation type="journal article" date="2019" name="Int. J. Syst. Evol. Microbiol.">
        <title>The Global Catalogue of Microorganisms (GCM) 10K type strain sequencing project: providing services to taxonomists for standard genome sequencing and annotation.</title>
        <authorList>
            <consortium name="The Broad Institute Genomics Platform"/>
            <consortium name="The Broad Institute Genome Sequencing Center for Infectious Disease"/>
            <person name="Wu L."/>
            <person name="Ma J."/>
        </authorList>
    </citation>
    <scope>NUCLEOTIDE SEQUENCE [LARGE SCALE GENOMIC DNA]</scope>
    <source>
        <strain evidence="5 6">JCM 19585</strain>
    </source>
</reference>
<dbReference type="SUPFAM" id="SSF51735">
    <property type="entry name" value="NAD(P)-binding Rossmann-fold domains"/>
    <property type="match status" value="1"/>
</dbReference>
<dbReference type="InterPro" id="IPR006139">
    <property type="entry name" value="D-isomer_2_OHA_DH_cat_dom"/>
</dbReference>
<name>A0A830FD23_9EURY</name>
<dbReference type="CDD" id="cd05299">
    <property type="entry name" value="CtBP_dh"/>
    <property type="match status" value="1"/>
</dbReference>
<comment type="caution">
    <text evidence="5">The sequence shown here is derived from an EMBL/GenBank/DDBJ whole genome shotgun (WGS) entry which is preliminary data.</text>
</comment>
<dbReference type="EMBL" id="BMPF01000006">
    <property type="protein sequence ID" value="GGL43121.1"/>
    <property type="molecule type" value="Genomic_DNA"/>
</dbReference>
<feature type="domain" description="D-isomer specific 2-hydroxyacid dehydrogenase catalytic" evidence="3">
    <location>
        <begin position="21"/>
        <end position="315"/>
    </location>
</feature>
<dbReference type="PANTHER" id="PTHR10996:SF283">
    <property type="entry name" value="GLYOXYLATE_HYDROXYPYRUVATE REDUCTASE B"/>
    <property type="match status" value="1"/>
</dbReference>
<evidence type="ECO:0000259" key="4">
    <source>
        <dbReference type="Pfam" id="PF02826"/>
    </source>
</evidence>
<keyword evidence="1 2" id="KW-0560">Oxidoreductase</keyword>
<dbReference type="Pfam" id="PF00389">
    <property type="entry name" value="2-Hacid_dh"/>
    <property type="match status" value="1"/>
</dbReference>
<dbReference type="InterPro" id="IPR043322">
    <property type="entry name" value="CtBP"/>
</dbReference>
<dbReference type="GO" id="GO:0003714">
    <property type="term" value="F:transcription corepressor activity"/>
    <property type="evidence" value="ECO:0007669"/>
    <property type="project" value="InterPro"/>
</dbReference>
<protein>
    <submittedName>
        <fullName evidence="5">Phosphoglycerate dehydrogenase family protein</fullName>
    </submittedName>
</protein>
<gene>
    <name evidence="5" type="ORF">GCM10009037_28230</name>
</gene>
<dbReference type="GO" id="GO:0005829">
    <property type="term" value="C:cytosol"/>
    <property type="evidence" value="ECO:0007669"/>
    <property type="project" value="TreeGrafter"/>
</dbReference>
<dbReference type="InterPro" id="IPR050223">
    <property type="entry name" value="D-isomer_2-hydroxyacid_DH"/>
</dbReference>
<dbReference type="SUPFAM" id="SSF52283">
    <property type="entry name" value="Formate/glycerate dehydrogenase catalytic domain-like"/>
    <property type="match status" value="1"/>
</dbReference>
<dbReference type="Proteomes" id="UP000628840">
    <property type="component" value="Unassembled WGS sequence"/>
</dbReference>
<organism evidence="5 6">
    <name type="scientific">Halarchaeum grantii</name>
    <dbReference type="NCBI Taxonomy" id="1193105"/>
    <lineage>
        <taxon>Archaea</taxon>
        <taxon>Methanobacteriati</taxon>
        <taxon>Methanobacteriota</taxon>
        <taxon>Stenosarchaea group</taxon>
        <taxon>Halobacteria</taxon>
        <taxon>Halobacteriales</taxon>
        <taxon>Halobacteriaceae</taxon>
    </lineage>
</organism>
<evidence type="ECO:0000259" key="3">
    <source>
        <dbReference type="Pfam" id="PF00389"/>
    </source>
</evidence>
<accession>A0A830FD23</accession>
<evidence type="ECO:0000256" key="1">
    <source>
        <dbReference type="ARBA" id="ARBA00023002"/>
    </source>
</evidence>
<dbReference type="RefSeq" id="WP_188884329.1">
    <property type="nucleotide sequence ID" value="NZ_BMPF01000006.1"/>
</dbReference>
<dbReference type="InterPro" id="IPR036291">
    <property type="entry name" value="NAD(P)-bd_dom_sf"/>
</dbReference>
<proteinExistence type="inferred from homology"/>
<comment type="similarity">
    <text evidence="2">Belongs to the D-isomer specific 2-hydroxyacid dehydrogenase family.</text>
</comment>
<keyword evidence="6" id="KW-1185">Reference proteome</keyword>
<dbReference type="InterPro" id="IPR006140">
    <property type="entry name" value="D-isomer_DH_NAD-bd"/>
</dbReference>
<dbReference type="GO" id="GO:0051287">
    <property type="term" value="F:NAD binding"/>
    <property type="evidence" value="ECO:0007669"/>
    <property type="project" value="InterPro"/>
</dbReference>
<dbReference type="Gene3D" id="3.40.50.720">
    <property type="entry name" value="NAD(P)-binding Rossmann-like Domain"/>
    <property type="match status" value="2"/>
</dbReference>
<sequence>MTRRVLLDDDPKLAPTVFRDRLDADVDVVAMPSVERFRDAVREREADAVVTNGRLTVTRDVLAGLDSLVALGQTSIGVDNVDVAAAADEGITVLRAPDYCVDEVATHAASLLLACVRDVPAQDDRVADGTWDPWAGRELHRLRGDTVGLVSFGDIARETAARLRGFGVDVAAYDPYVDAETMAEHGVEKADAGGLREAADHLSVHAPLTEETRGLVDAAWLDALPERGVVVNTGRGGVVDEADLRAALDAGDIAAAGLDVFADEPPTDSPLPGRDDVVATPHSGWYSEEARREANATVAADLARVFAGEAPANDVAPDGW</sequence>
<dbReference type="GO" id="GO:0030267">
    <property type="term" value="F:glyoxylate reductase (NADPH) activity"/>
    <property type="evidence" value="ECO:0007669"/>
    <property type="project" value="TreeGrafter"/>
</dbReference>
<dbReference type="GO" id="GO:0016618">
    <property type="term" value="F:hydroxypyruvate reductase [NAD(P)H] activity"/>
    <property type="evidence" value="ECO:0007669"/>
    <property type="project" value="TreeGrafter"/>
</dbReference>
<evidence type="ECO:0000256" key="2">
    <source>
        <dbReference type="RuleBase" id="RU003719"/>
    </source>
</evidence>
<dbReference type="PANTHER" id="PTHR10996">
    <property type="entry name" value="2-HYDROXYACID DEHYDROGENASE-RELATED"/>
    <property type="match status" value="1"/>
</dbReference>
<dbReference type="Pfam" id="PF02826">
    <property type="entry name" value="2-Hacid_dh_C"/>
    <property type="match status" value="1"/>
</dbReference>
<dbReference type="OrthoDB" id="34275at2157"/>
<dbReference type="AlphaFoldDB" id="A0A830FD23"/>
<feature type="domain" description="D-isomer specific 2-hydroxyacid dehydrogenase NAD-binding" evidence="4">
    <location>
        <begin position="110"/>
        <end position="284"/>
    </location>
</feature>